<organism evidence="9 10">
    <name type="scientific">Ligilactobacillus saerimneri</name>
    <dbReference type="NCBI Taxonomy" id="228229"/>
    <lineage>
        <taxon>Bacteria</taxon>
        <taxon>Bacillati</taxon>
        <taxon>Bacillota</taxon>
        <taxon>Bacilli</taxon>
        <taxon>Lactobacillales</taxon>
        <taxon>Lactobacillaceae</taxon>
        <taxon>Ligilactobacillus</taxon>
    </lineage>
</organism>
<evidence type="ECO:0000259" key="8">
    <source>
        <dbReference type="PROSITE" id="PS50249"/>
    </source>
</evidence>
<comment type="similarity">
    <text evidence="1 7">Belongs to the UPF0758 family.</text>
</comment>
<evidence type="ECO:0000256" key="4">
    <source>
        <dbReference type="ARBA" id="ARBA00022801"/>
    </source>
</evidence>
<dbReference type="InterPro" id="IPR037518">
    <property type="entry name" value="MPN"/>
</dbReference>
<evidence type="ECO:0000256" key="5">
    <source>
        <dbReference type="ARBA" id="ARBA00022833"/>
    </source>
</evidence>
<accession>A0A7H9ELR3</accession>
<dbReference type="PANTHER" id="PTHR30471:SF3">
    <property type="entry name" value="UPF0758 PROTEIN YEES-RELATED"/>
    <property type="match status" value="1"/>
</dbReference>
<keyword evidence="6" id="KW-0482">Metalloprotease</keyword>
<evidence type="ECO:0000256" key="2">
    <source>
        <dbReference type="ARBA" id="ARBA00022670"/>
    </source>
</evidence>
<dbReference type="GO" id="GO:0006508">
    <property type="term" value="P:proteolysis"/>
    <property type="evidence" value="ECO:0007669"/>
    <property type="project" value="UniProtKB-KW"/>
</dbReference>
<sequence>MAITNQINRGYLQRKVKTLGIESLSDQELLVLLLLPKQDVKRANQSATAIMTDVCSLRGLETCTLHELRNWLQEDYLQLAAPLELKRRLLTTRKLTLGQMCSSKTAGQYLLPKMQSLQQEVLLGLYLNTKNEIIAEKEISRGTINSANGHPREIMHLAVKYAAAGFIIAHNHPSGDPTPSQSDIQMSQRLAQCGQLFGINLIDHLIIGDGKYLSLREYNVLPALKYAD</sequence>
<dbReference type="GO" id="GO:0046872">
    <property type="term" value="F:metal ion binding"/>
    <property type="evidence" value="ECO:0007669"/>
    <property type="project" value="UniProtKB-KW"/>
</dbReference>
<dbReference type="PROSITE" id="PS01302">
    <property type="entry name" value="UPF0758"/>
    <property type="match status" value="1"/>
</dbReference>
<reference evidence="9 10" key="1">
    <citation type="submission" date="2020-01" db="EMBL/GenBank/DDBJ databases">
        <title>Complete and circular genome sequences of six lactobacillus isolates from horses.</title>
        <authorList>
            <person name="Hassan H.M."/>
        </authorList>
    </citation>
    <scope>NUCLEOTIDE SEQUENCE [LARGE SCALE GENOMIC DNA]</scope>
    <source>
        <strain evidence="9 10">1A</strain>
    </source>
</reference>
<evidence type="ECO:0000256" key="6">
    <source>
        <dbReference type="ARBA" id="ARBA00023049"/>
    </source>
</evidence>
<dbReference type="KEGG" id="lsw:GTO87_05560"/>
<dbReference type="NCBIfam" id="NF000642">
    <property type="entry name" value="PRK00024.1"/>
    <property type="match status" value="1"/>
</dbReference>
<evidence type="ECO:0000256" key="7">
    <source>
        <dbReference type="RuleBase" id="RU003797"/>
    </source>
</evidence>
<keyword evidence="5" id="KW-0862">Zinc</keyword>
<dbReference type="Proteomes" id="UP000510886">
    <property type="component" value="Chromosome"/>
</dbReference>
<dbReference type="InterPro" id="IPR025657">
    <property type="entry name" value="RadC_JAB"/>
</dbReference>
<feature type="domain" description="MPN" evidence="8">
    <location>
        <begin position="99"/>
        <end position="221"/>
    </location>
</feature>
<dbReference type="Gene3D" id="3.40.140.10">
    <property type="entry name" value="Cytidine Deaminase, domain 2"/>
    <property type="match status" value="1"/>
</dbReference>
<keyword evidence="4" id="KW-0378">Hydrolase</keyword>
<protein>
    <submittedName>
        <fullName evidence="9">DNA repair protein RadC</fullName>
    </submittedName>
</protein>
<dbReference type="CDD" id="cd08071">
    <property type="entry name" value="MPN_DUF2466"/>
    <property type="match status" value="1"/>
</dbReference>
<dbReference type="RefSeq" id="WP_180848413.1">
    <property type="nucleotide sequence ID" value="NZ_CP047418.1"/>
</dbReference>
<keyword evidence="2" id="KW-0645">Protease</keyword>
<evidence type="ECO:0000313" key="10">
    <source>
        <dbReference type="Proteomes" id="UP000510886"/>
    </source>
</evidence>
<keyword evidence="3" id="KW-0479">Metal-binding</keyword>
<name>A0A7H9ELR3_9LACO</name>
<dbReference type="GO" id="GO:0008237">
    <property type="term" value="F:metallopeptidase activity"/>
    <property type="evidence" value="ECO:0007669"/>
    <property type="project" value="UniProtKB-KW"/>
</dbReference>
<dbReference type="PROSITE" id="PS50249">
    <property type="entry name" value="MPN"/>
    <property type="match status" value="1"/>
</dbReference>
<dbReference type="EMBL" id="CP047418">
    <property type="protein sequence ID" value="QLL78115.1"/>
    <property type="molecule type" value="Genomic_DNA"/>
</dbReference>
<dbReference type="PANTHER" id="PTHR30471">
    <property type="entry name" value="DNA REPAIR PROTEIN RADC"/>
    <property type="match status" value="1"/>
</dbReference>
<dbReference type="InterPro" id="IPR001405">
    <property type="entry name" value="UPF0758"/>
</dbReference>
<proteinExistence type="inferred from homology"/>
<dbReference type="InterPro" id="IPR020891">
    <property type="entry name" value="UPF0758_CS"/>
</dbReference>
<evidence type="ECO:0000313" key="9">
    <source>
        <dbReference type="EMBL" id="QLL78115.1"/>
    </source>
</evidence>
<evidence type="ECO:0000256" key="1">
    <source>
        <dbReference type="ARBA" id="ARBA00010243"/>
    </source>
</evidence>
<dbReference type="Pfam" id="PF04002">
    <property type="entry name" value="RadC"/>
    <property type="match status" value="1"/>
</dbReference>
<evidence type="ECO:0000256" key="3">
    <source>
        <dbReference type="ARBA" id="ARBA00022723"/>
    </source>
</evidence>
<dbReference type="AlphaFoldDB" id="A0A7H9ELR3"/>
<dbReference type="NCBIfam" id="TIGR00608">
    <property type="entry name" value="radc"/>
    <property type="match status" value="1"/>
</dbReference>
<gene>
    <name evidence="9" type="primary">radC</name>
    <name evidence="9" type="ORF">GTO87_05560</name>
</gene>